<gene>
    <name evidence="1" type="ORF">EVAR_92988_1</name>
</gene>
<organism evidence="1 2">
    <name type="scientific">Eumeta variegata</name>
    <name type="common">Bagworm moth</name>
    <name type="synonym">Eumeta japonica</name>
    <dbReference type="NCBI Taxonomy" id="151549"/>
    <lineage>
        <taxon>Eukaryota</taxon>
        <taxon>Metazoa</taxon>
        <taxon>Ecdysozoa</taxon>
        <taxon>Arthropoda</taxon>
        <taxon>Hexapoda</taxon>
        <taxon>Insecta</taxon>
        <taxon>Pterygota</taxon>
        <taxon>Neoptera</taxon>
        <taxon>Endopterygota</taxon>
        <taxon>Lepidoptera</taxon>
        <taxon>Glossata</taxon>
        <taxon>Ditrysia</taxon>
        <taxon>Tineoidea</taxon>
        <taxon>Psychidae</taxon>
        <taxon>Oiketicinae</taxon>
        <taxon>Eumeta</taxon>
    </lineage>
</organism>
<comment type="caution">
    <text evidence="1">The sequence shown here is derived from an EMBL/GenBank/DDBJ whole genome shotgun (WGS) entry which is preliminary data.</text>
</comment>
<proteinExistence type="predicted"/>
<evidence type="ECO:0000313" key="1">
    <source>
        <dbReference type="EMBL" id="GBP11504.1"/>
    </source>
</evidence>
<dbReference type="Proteomes" id="UP000299102">
    <property type="component" value="Unassembled WGS sequence"/>
</dbReference>
<reference evidence="1 2" key="1">
    <citation type="journal article" date="2019" name="Commun. Biol.">
        <title>The bagworm genome reveals a unique fibroin gene that provides high tensile strength.</title>
        <authorList>
            <person name="Kono N."/>
            <person name="Nakamura H."/>
            <person name="Ohtoshi R."/>
            <person name="Tomita M."/>
            <person name="Numata K."/>
            <person name="Arakawa K."/>
        </authorList>
    </citation>
    <scope>NUCLEOTIDE SEQUENCE [LARGE SCALE GENOMIC DNA]</scope>
</reference>
<sequence>MRKHRGNRHGTARRAPGRAFRRGPLIKASLSCNVTNERDILIGRPLSRATVVMLGPRGLDRGFNTEGVFRKVAEDIPKRCSIIPKYVHDKDSRTYIRG</sequence>
<keyword evidence="2" id="KW-1185">Reference proteome</keyword>
<accession>A0A4C1TBJ2</accession>
<name>A0A4C1TBJ2_EUMVA</name>
<dbReference type="EMBL" id="BGZK01000046">
    <property type="protein sequence ID" value="GBP11504.1"/>
    <property type="molecule type" value="Genomic_DNA"/>
</dbReference>
<protein>
    <submittedName>
        <fullName evidence="1">Uncharacterized protein</fullName>
    </submittedName>
</protein>
<evidence type="ECO:0000313" key="2">
    <source>
        <dbReference type="Proteomes" id="UP000299102"/>
    </source>
</evidence>
<dbReference type="AlphaFoldDB" id="A0A4C1TBJ2"/>